<reference evidence="2 3" key="1">
    <citation type="submission" date="2020-04" db="EMBL/GenBank/DDBJ databases">
        <title>Paenibacillus algicola sp. nov., a novel marine bacterium producing alginate lyase.</title>
        <authorList>
            <person name="Huang H."/>
        </authorList>
    </citation>
    <scope>NUCLEOTIDE SEQUENCE [LARGE SCALE GENOMIC DNA]</scope>
    <source>
        <strain evidence="2 3">L7-75</strain>
    </source>
</reference>
<evidence type="ECO:0000313" key="3">
    <source>
        <dbReference type="Proteomes" id="UP000565468"/>
    </source>
</evidence>
<organism evidence="2 3">
    <name type="scientific">Paenibacillus lemnae</name>
    <dbReference type="NCBI Taxonomy" id="1330551"/>
    <lineage>
        <taxon>Bacteria</taxon>
        <taxon>Bacillati</taxon>
        <taxon>Bacillota</taxon>
        <taxon>Bacilli</taxon>
        <taxon>Bacillales</taxon>
        <taxon>Paenibacillaceae</taxon>
        <taxon>Paenibacillus</taxon>
    </lineage>
</organism>
<protein>
    <submittedName>
        <fullName evidence="2">DUF5316 domain-containing protein</fullName>
    </submittedName>
</protein>
<dbReference type="AlphaFoldDB" id="A0A848M3S3"/>
<comment type="caution">
    <text evidence="2">The sequence shown here is derived from an EMBL/GenBank/DDBJ whole genome shotgun (WGS) entry which is preliminary data.</text>
</comment>
<dbReference type="EMBL" id="JABBPN010000002">
    <property type="protein sequence ID" value="NMO94742.1"/>
    <property type="molecule type" value="Genomic_DNA"/>
</dbReference>
<keyword evidence="1" id="KW-0472">Membrane</keyword>
<dbReference type="InterPro" id="IPR035167">
    <property type="entry name" value="DUF5316"/>
</dbReference>
<dbReference type="Pfam" id="PF17247">
    <property type="entry name" value="DUF5316"/>
    <property type="match status" value="1"/>
</dbReference>
<feature type="transmembrane region" description="Helical" evidence="1">
    <location>
        <begin position="50"/>
        <end position="67"/>
    </location>
</feature>
<dbReference type="Proteomes" id="UP000565468">
    <property type="component" value="Unassembled WGS sequence"/>
</dbReference>
<gene>
    <name evidence="2" type="ORF">HII30_02925</name>
</gene>
<accession>A0A848M3S3</accession>
<keyword evidence="1" id="KW-0812">Transmembrane</keyword>
<keyword evidence="3" id="KW-1185">Reference proteome</keyword>
<keyword evidence="1" id="KW-1133">Transmembrane helix</keyword>
<evidence type="ECO:0000256" key="1">
    <source>
        <dbReference type="SAM" id="Phobius"/>
    </source>
</evidence>
<dbReference type="RefSeq" id="WP_169503437.1">
    <property type="nucleotide sequence ID" value="NZ_JABBPN010000002.1"/>
</dbReference>
<proteinExistence type="predicted"/>
<name>A0A848M3S3_PAELE</name>
<sequence length="68" mass="7621">MKWILYLAAICLFIGGALGGAWTTGDQQRANYYSDSKEDRQFKQKLANKFFIAGALFLVVAGVIYLVR</sequence>
<evidence type="ECO:0000313" key="2">
    <source>
        <dbReference type="EMBL" id="NMO94742.1"/>
    </source>
</evidence>